<dbReference type="PANTHER" id="PTHR31170">
    <property type="entry name" value="BNAC04G53230D PROTEIN"/>
    <property type="match status" value="1"/>
</dbReference>
<dbReference type="Pfam" id="PF03140">
    <property type="entry name" value="DUF247"/>
    <property type="match status" value="1"/>
</dbReference>
<feature type="transmembrane region" description="Helical" evidence="1">
    <location>
        <begin position="142"/>
        <end position="162"/>
    </location>
</feature>
<comment type="caution">
    <text evidence="2">The sequence shown here is derived from an EMBL/GenBank/DDBJ whole genome shotgun (WGS) entry which is preliminary data.</text>
</comment>
<feature type="transmembrane region" description="Helical" evidence="1">
    <location>
        <begin position="473"/>
        <end position="494"/>
    </location>
</feature>
<dbReference type="AlphaFoldDB" id="A0AA88JD27"/>
<gene>
    <name evidence="2" type="ORF">TIFTF001_038447</name>
</gene>
<name>A0AA88JD27_FICCA</name>
<dbReference type="EMBL" id="BTGU01000838">
    <property type="protein sequence ID" value="GMN69395.1"/>
    <property type="molecule type" value="Genomic_DNA"/>
</dbReference>
<dbReference type="Proteomes" id="UP001187192">
    <property type="component" value="Unassembled WGS sequence"/>
</dbReference>
<evidence type="ECO:0000256" key="1">
    <source>
        <dbReference type="SAM" id="Phobius"/>
    </source>
</evidence>
<evidence type="ECO:0000313" key="3">
    <source>
        <dbReference type="Proteomes" id="UP001187192"/>
    </source>
</evidence>
<reference evidence="2" key="1">
    <citation type="submission" date="2023-07" db="EMBL/GenBank/DDBJ databases">
        <title>draft genome sequence of fig (Ficus carica).</title>
        <authorList>
            <person name="Takahashi T."/>
            <person name="Nishimura K."/>
        </authorList>
    </citation>
    <scope>NUCLEOTIDE SEQUENCE</scope>
</reference>
<keyword evidence="1" id="KW-1133">Transmembrane helix</keyword>
<keyword evidence="1" id="KW-0472">Membrane</keyword>
<feature type="transmembrane region" description="Helical" evidence="1">
    <location>
        <begin position="274"/>
        <end position="296"/>
    </location>
</feature>
<keyword evidence="3" id="KW-1185">Reference proteome</keyword>
<dbReference type="InterPro" id="IPR004158">
    <property type="entry name" value="DUF247_pln"/>
</dbReference>
<evidence type="ECO:0000313" key="2">
    <source>
        <dbReference type="EMBL" id="GMN69395.1"/>
    </source>
</evidence>
<organism evidence="2 3">
    <name type="scientific">Ficus carica</name>
    <name type="common">Common fig</name>
    <dbReference type="NCBI Taxonomy" id="3494"/>
    <lineage>
        <taxon>Eukaryota</taxon>
        <taxon>Viridiplantae</taxon>
        <taxon>Streptophyta</taxon>
        <taxon>Embryophyta</taxon>
        <taxon>Tracheophyta</taxon>
        <taxon>Spermatophyta</taxon>
        <taxon>Magnoliopsida</taxon>
        <taxon>eudicotyledons</taxon>
        <taxon>Gunneridae</taxon>
        <taxon>Pentapetalae</taxon>
        <taxon>rosids</taxon>
        <taxon>fabids</taxon>
        <taxon>Rosales</taxon>
        <taxon>Moraceae</taxon>
        <taxon>Ficeae</taxon>
        <taxon>Ficus</taxon>
    </lineage>
</organism>
<sequence length="500" mass="57893">MEGTDRDKDQVIRSTEDDELLEHLRLNMRDYCRNDSQDPTVIQDVLPREKNYRTEIQRVPEIMLLNVDLTQHFTPREFSIGPIHAGSPNMLQNRLKLQLAAHFILKSGKTEEFLFDKLKIEIKDDVKTYFKKDVIMQYEEDLLIRMLFLDGCAMLGFIHGYVNRMLNVFDISDGQAALIQQDLFLLENQIPFTVLDVLMGLGREWEKENLKDDFLIFIFLVSNITFPRDSLEHLHAYFDYHLSSKRKSHKPVHILDLLREVFLFDSWFSHIDSMLTVVCEIFCLLCCCGPVLISYVMKRSSKSLCLPTYLSKTKQSFRTVQELKAAGIKFKPSDSLTAISFHSHFFNTAKLMLPTLVVDDSTERKLFNLVAYEMCLSDSHLNREPWVTSYVKLLDLLVDSEQDVKDLRVADILRHSLSSDIDAAKLINSIGSKCSAPRQDAYVGVKKKIEKHYRRKCATWVAQAYHAHFRSPWTVLALFAATTILALTAIQTWYSMNPKK</sequence>
<dbReference type="PANTHER" id="PTHR31170:SF25">
    <property type="entry name" value="BNAA09G04570D PROTEIN"/>
    <property type="match status" value="1"/>
</dbReference>
<keyword evidence="1" id="KW-0812">Transmembrane</keyword>
<protein>
    <submittedName>
        <fullName evidence="2">Uncharacterized protein</fullName>
    </submittedName>
</protein>
<proteinExistence type="predicted"/>
<accession>A0AA88JD27</accession>